<comment type="similarity">
    <text evidence="1">Belongs to the thioesterase family.</text>
</comment>
<evidence type="ECO:0000256" key="6">
    <source>
        <dbReference type="ARBA" id="ARBA00023098"/>
    </source>
</evidence>
<evidence type="ECO:0000256" key="3">
    <source>
        <dbReference type="ARBA" id="ARBA00022516"/>
    </source>
</evidence>
<comment type="function">
    <text evidence="13">Contributes to the release of free fatty acids from fatty acid synthase (FASN). Has broad substrate specificity, giving rise to a range of free fatty acids with chain lengths between 10 and 16 carbon atoms (C10 - C16).</text>
</comment>
<evidence type="ECO:0000256" key="13">
    <source>
        <dbReference type="ARBA" id="ARBA00053731"/>
    </source>
</evidence>
<evidence type="ECO:0000256" key="19">
    <source>
        <dbReference type="SAM" id="Phobius"/>
    </source>
</evidence>
<evidence type="ECO:0000256" key="2">
    <source>
        <dbReference type="ARBA" id="ARBA00012480"/>
    </source>
</evidence>
<sequence>MQKENKAGAARNEKAVSCLYQKPNAVFRLICFPWAGSGSLYFAQWGKKMNDFLEVHSIRLAGRESRIEEPFASDIYQVVDEIVCVLLPVLQDKPFAFFGHSMGAYIAFMTALHLKEKHKLQPMHLFVSSATPHSKARYHFPEGEELSEEHIHSFILNLRVTPTDSINDKEISQEYLPRLVADVRILHKLIFNAPSEAILSCDLTCFVGSEDIVKHMEAWKDVSSGSFHIHVRPGNHFYLMETSNETFIMNYITKCLEISMLA</sequence>
<evidence type="ECO:0000256" key="1">
    <source>
        <dbReference type="ARBA" id="ARBA00007169"/>
    </source>
</evidence>
<dbReference type="EMBL" id="JACAGB010000001">
    <property type="protein sequence ID" value="KAF6393127.1"/>
    <property type="molecule type" value="Genomic_DNA"/>
</dbReference>
<evidence type="ECO:0000256" key="18">
    <source>
        <dbReference type="ARBA" id="ARBA00079653"/>
    </source>
</evidence>
<organism evidence="21 22">
    <name type="scientific">Pipistrellus kuhlii</name>
    <name type="common">Kuhl's pipistrelle</name>
    <dbReference type="NCBI Taxonomy" id="59472"/>
    <lineage>
        <taxon>Eukaryota</taxon>
        <taxon>Metazoa</taxon>
        <taxon>Chordata</taxon>
        <taxon>Craniata</taxon>
        <taxon>Vertebrata</taxon>
        <taxon>Euteleostomi</taxon>
        <taxon>Mammalia</taxon>
        <taxon>Eutheria</taxon>
        <taxon>Laurasiatheria</taxon>
        <taxon>Chiroptera</taxon>
        <taxon>Yangochiroptera</taxon>
        <taxon>Vespertilionidae</taxon>
        <taxon>Pipistrellus</taxon>
    </lineage>
</organism>
<evidence type="ECO:0000256" key="7">
    <source>
        <dbReference type="ARBA" id="ARBA00023160"/>
    </source>
</evidence>
<dbReference type="PANTHER" id="PTHR11487:SF0">
    <property type="entry name" value="S-ACYL FATTY ACID SYNTHASE THIOESTERASE, MEDIUM CHAIN"/>
    <property type="match status" value="1"/>
</dbReference>
<evidence type="ECO:0000256" key="15">
    <source>
        <dbReference type="ARBA" id="ARBA00073799"/>
    </source>
</evidence>
<evidence type="ECO:0000256" key="16">
    <source>
        <dbReference type="ARBA" id="ARBA00075385"/>
    </source>
</evidence>
<dbReference type="AlphaFoldDB" id="A0A7J8B2V7"/>
<comment type="catalytic activity">
    <reaction evidence="10">
        <text>tetradecanoyl-CoA + H2O = tetradecanoate + CoA + H(+)</text>
        <dbReference type="Rhea" id="RHEA:40119"/>
        <dbReference type="ChEBI" id="CHEBI:15377"/>
        <dbReference type="ChEBI" id="CHEBI:15378"/>
        <dbReference type="ChEBI" id="CHEBI:30807"/>
        <dbReference type="ChEBI" id="CHEBI:57287"/>
        <dbReference type="ChEBI" id="CHEBI:57385"/>
    </reaction>
    <physiologicalReaction direction="left-to-right" evidence="10">
        <dbReference type="Rhea" id="RHEA:40120"/>
    </physiologicalReaction>
</comment>
<keyword evidence="19" id="KW-0472">Membrane</keyword>
<evidence type="ECO:0000259" key="20">
    <source>
        <dbReference type="Pfam" id="PF00975"/>
    </source>
</evidence>
<feature type="domain" description="Thioesterase" evidence="20">
    <location>
        <begin position="28"/>
        <end position="249"/>
    </location>
</feature>
<gene>
    <name evidence="21" type="ORF">mPipKuh1_012777</name>
</gene>
<keyword evidence="3" id="KW-0444">Lipid biosynthesis</keyword>
<keyword evidence="19" id="KW-1133">Transmembrane helix</keyword>
<comment type="catalytic activity">
    <reaction evidence="8">
        <text>decanoyl-CoA + H2O = decanoate + CoA + H(+)</text>
        <dbReference type="Rhea" id="RHEA:40059"/>
        <dbReference type="ChEBI" id="CHEBI:15377"/>
        <dbReference type="ChEBI" id="CHEBI:15378"/>
        <dbReference type="ChEBI" id="CHEBI:27689"/>
        <dbReference type="ChEBI" id="CHEBI:57287"/>
        <dbReference type="ChEBI" id="CHEBI:61430"/>
    </reaction>
    <physiologicalReaction direction="left-to-right" evidence="8">
        <dbReference type="Rhea" id="RHEA:40060"/>
    </physiologicalReaction>
</comment>
<evidence type="ECO:0000256" key="4">
    <source>
        <dbReference type="ARBA" id="ARBA00022801"/>
    </source>
</evidence>
<dbReference type="Proteomes" id="UP000558488">
    <property type="component" value="Unassembled WGS sequence"/>
</dbReference>
<evidence type="ECO:0000313" key="21">
    <source>
        <dbReference type="EMBL" id="KAF6393127.1"/>
    </source>
</evidence>
<feature type="transmembrane region" description="Helical" evidence="19">
    <location>
        <begin position="95"/>
        <end position="114"/>
    </location>
</feature>
<keyword evidence="4 21" id="KW-0378">Hydrolase</keyword>
<dbReference type="EC" id="3.1.2.14" evidence="2"/>
<evidence type="ECO:0000256" key="14">
    <source>
        <dbReference type="ARBA" id="ARBA00065224"/>
    </source>
</evidence>
<dbReference type="GO" id="GO:0051792">
    <property type="term" value="P:medium-chain fatty acid biosynthetic process"/>
    <property type="evidence" value="ECO:0007669"/>
    <property type="project" value="UniProtKB-ARBA"/>
</dbReference>
<evidence type="ECO:0000256" key="12">
    <source>
        <dbReference type="ARBA" id="ARBA00052691"/>
    </source>
</evidence>
<dbReference type="GO" id="GO:0016297">
    <property type="term" value="F:fatty acyl-[ACP] hydrolase activity"/>
    <property type="evidence" value="ECO:0007669"/>
    <property type="project" value="UniProtKB-EC"/>
</dbReference>
<keyword evidence="19" id="KW-0812">Transmembrane</keyword>
<comment type="catalytic activity">
    <reaction evidence="9">
        <text>dodecanoyl-CoA + H2O = dodecanoate + CoA + H(+)</text>
        <dbReference type="Rhea" id="RHEA:30135"/>
        <dbReference type="ChEBI" id="CHEBI:15377"/>
        <dbReference type="ChEBI" id="CHEBI:15378"/>
        <dbReference type="ChEBI" id="CHEBI:18262"/>
        <dbReference type="ChEBI" id="CHEBI:57287"/>
        <dbReference type="ChEBI" id="CHEBI:57375"/>
    </reaction>
    <physiologicalReaction direction="left-to-right" evidence="9">
        <dbReference type="Rhea" id="RHEA:30136"/>
    </physiologicalReaction>
</comment>
<comment type="catalytic activity">
    <reaction evidence="11">
        <text>(9Z)-octadecenoyl-[ACP] + H2O = (9Z)-octadecenoate + holo-[ACP] + H(+)</text>
        <dbReference type="Rhea" id="RHEA:15057"/>
        <dbReference type="Rhea" id="RHEA-COMP:9685"/>
        <dbReference type="Rhea" id="RHEA-COMP:9924"/>
        <dbReference type="ChEBI" id="CHEBI:15377"/>
        <dbReference type="ChEBI" id="CHEBI:15378"/>
        <dbReference type="ChEBI" id="CHEBI:30823"/>
        <dbReference type="ChEBI" id="CHEBI:64479"/>
        <dbReference type="ChEBI" id="CHEBI:78783"/>
        <dbReference type="EC" id="3.1.2.14"/>
    </reaction>
</comment>
<protein>
    <recommendedName>
        <fullName evidence="15">S-acyl fatty acid synthase thioesterase, medium chain</fullName>
        <ecNumber evidence="2">3.1.2.14</ecNumber>
    </recommendedName>
    <alternativeName>
        <fullName evidence="16">Oleoyl-ACP hydrolase</fullName>
    </alternativeName>
    <alternativeName>
        <fullName evidence="18">Thioesterase II</fullName>
    </alternativeName>
    <alternativeName>
        <fullName evidence="17">Thioesterase domain-containing protein 1</fullName>
    </alternativeName>
</protein>
<evidence type="ECO:0000313" key="22">
    <source>
        <dbReference type="Proteomes" id="UP000558488"/>
    </source>
</evidence>
<evidence type="ECO:0000256" key="17">
    <source>
        <dbReference type="ARBA" id="ARBA00076433"/>
    </source>
</evidence>
<dbReference type="FunFam" id="3.40.50.1820:FF:000153">
    <property type="entry name" value="Surfactin synthase thioesterase subunit"/>
    <property type="match status" value="1"/>
</dbReference>
<dbReference type="ESTHER" id="pipku-a0a7j8b2v7">
    <property type="family name" value="Thioesterase"/>
</dbReference>
<evidence type="ECO:0000256" key="9">
    <source>
        <dbReference type="ARBA" id="ARBA00048074"/>
    </source>
</evidence>
<keyword evidence="6" id="KW-0443">Lipid metabolism</keyword>
<evidence type="ECO:0000256" key="10">
    <source>
        <dbReference type="ARBA" id="ARBA00048180"/>
    </source>
</evidence>
<name>A0A7J8B2V7_PIPKU</name>
<comment type="subunit">
    <text evidence="14">Interacts (via C-terminus) with FASN.</text>
</comment>
<comment type="caution">
    <text evidence="21">The sequence shown here is derived from an EMBL/GenBank/DDBJ whole genome shotgun (WGS) entry which is preliminary data.</text>
</comment>
<keyword evidence="22" id="KW-1185">Reference proteome</keyword>
<dbReference type="InterPro" id="IPR029058">
    <property type="entry name" value="AB_hydrolase_fold"/>
</dbReference>
<dbReference type="SUPFAM" id="SSF53474">
    <property type="entry name" value="alpha/beta-Hydrolases"/>
    <property type="match status" value="1"/>
</dbReference>
<dbReference type="Gene3D" id="3.40.50.1820">
    <property type="entry name" value="alpha/beta hydrolase"/>
    <property type="match status" value="1"/>
</dbReference>
<keyword evidence="5" id="KW-0276">Fatty acid metabolism</keyword>
<evidence type="ECO:0000256" key="5">
    <source>
        <dbReference type="ARBA" id="ARBA00022832"/>
    </source>
</evidence>
<proteinExistence type="inferred from homology"/>
<keyword evidence="7" id="KW-0275">Fatty acid biosynthesis</keyword>
<reference evidence="21 22" key="1">
    <citation type="journal article" date="2020" name="Nature">
        <title>Six reference-quality genomes reveal evolution of bat adaptations.</title>
        <authorList>
            <person name="Jebb D."/>
            <person name="Huang Z."/>
            <person name="Pippel M."/>
            <person name="Hughes G.M."/>
            <person name="Lavrichenko K."/>
            <person name="Devanna P."/>
            <person name="Winkler S."/>
            <person name="Jermiin L.S."/>
            <person name="Skirmuntt E.C."/>
            <person name="Katzourakis A."/>
            <person name="Burkitt-Gray L."/>
            <person name="Ray D.A."/>
            <person name="Sullivan K.A.M."/>
            <person name="Roscito J.G."/>
            <person name="Kirilenko B.M."/>
            <person name="Davalos L.M."/>
            <person name="Corthals A.P."/>
            <person name="Power M.L."/>
            <person name="Jones G."/>
            <person name="Ransome R.D."/>
            <person name="Dechmann D.K.N."/>
            <person name="Locatelli A.G."/>
            <person name="Puechmaille S.J."/>
            <person name="Fedrigo O."/>
            <person name="Jarvis E.D."/>
            <person name="Hiller M."/>
            <person name="Vernes S.C."/>
            <person name="Myers E.W."/>
            <person name="Teeling E.C."/>
        </authorList>
    </citation>
    <scope>NUCLEOTIDE SEQUENCE [LARGE SCALE GENOMIC DNA]</scope>
    <source>
        <strain evidence="21">MPipKuh1</strain>
        <tissue evidence="21">Flight muscle</tissue>
    </source>
</reference>
<dbReference type="Pfam" id="PF00975">
    <property type="entry name" value="Thioesterase"/>
    <property type="match status" value="1"/>
</dbReference>
<evidence type="ECO:0000256" key="8">
    <source>
        <dbReference type="ARBA" id="ARBA00047969"/>
    </source>
</evidence>
<dbReference type="InterPro" id="IPR012223">
    <property type="entry name" value="TEII"/>
</dbReference>
<accession>A0A7J8B2V7</accession>
<comment type="catalytic activity">
    <reaction evidence="12">
        <text>hexadecanoyl-CoA + H2O = hexadecanoate + CoA + H(+)</text>
        <dbReference type="Rhea" id="RHEA:16645"/>
        <dbReference type="ChEBI" id="CHEBI:7896"/>
        <dbReference type="ChEBI" id="CHEBI:15377"/>
        <dbReference type="ChEBI" id="CHEBI:15378"/>
        <dbReference type="ChEBI" id="CHEBI:57287"/>
        <dbReference type="ChEBI" id="CHEBI:57379"/>
    </reaction>
    <physiologicalReaction direction="left-to-right" evidence="12">
        <dbReference type="Rhea" id="RHEA:16646"/>
    </physiologicalReaction>
</comment>
<feature type="transmembrane region" description="Helical" evidence="19">
    <location>
        <begin position="25"/>
        <end position="43"/>
    </location>
</feature>
<dbReference type="InterPro" id="IPR001031">
    <property type="entry name" value="Thioesterase"/>
</dbReference>
<evidence type="ECO:0000256" key="11">
    <source>
        <dbReference type="ARBA" id="ARBA00048536"/>
    </source>
</evidence>
<dbReference type="PANTHER" id="PTHR11487">
    <property type="entry name" value="THIOESTERASE"/>
    <property type="match status" value="1"/>
</dbReference>